<dbReference type="Proteomes" id="UP000625780">
    <property type="component" value="Unassembled WGS sequence"/>
</dbReference>
<comment type="catalytic activity">
    <reaction evidence="1">
        <text>ATP + protein L-histidine = ADP + protein N-phospho-L-histidine.</text>
        <dbReference type="EC" id="2.7.13.3"/>
    </reaction>
</comment>
<dbReference type="Pfam" id="PF13426">
    <property type="entry name" value="PAS_9"/>
    <property type="match status" value="3"/>
</dbReference>
<dbReference type="SUPFAM" id="SSF55785">
    <property type="entry name" value="PYP-like sensor domain (PAS domain)"/>
    <property type="match status" value="5"/>
</dbReference>
<feature type="domain" description="PAC" evidence="8">
    <location>
        <begin position="601"/>
        <end position="653"/>
    </location>
</feature>
<sequence length="884" mass="101656">MLNYTDILVGNYDRMLRGTPTVTFDYLVKQLPTATAFINKKYEVVYVSDRWINDFDFTRKEVIGRTLKDVFGEVTREWEKVLKDCLKGISHEVSLHQHTDEFGNHRWFEWTNTPWYDEKENIIGVILQTEDVTYRIRTEIQAKKLENLLDSKSEITNIGSWEYDVERKHLTWCEITKKLHEVVPTYEPNIDTAINFYKEGYSRNAIALAVDKAIQDGVPYEVNCQIITAKGNEITVITTGKPIFKKGKLIGLIGTFRDITPSLEHEKKAKRQERHFKSIFNSSYQFTGILDTQGTFLEINETALTFSGLKEEDVIGKKFWDAYWWPIPDYVKDGLKQVVKTAAEGEFMRSEIVVLDKDKNPIPVDFSIKPIYDENKKIFSLLAEGRMIKEMVAARRKLKESEQKFRALYELSPISYILSDFDTGEILDFNTSFEQTTGYTRKSLGSLKVQDILVTGSKTQLLRIRKEIESNQAFGPEEQQYIKKDGTKFPVLVSGSLVGNKKGRKLLWSTAQDISESKQSEARLREEKKLLRTLIDNLPLNVFIKDLESNKVLVNKAELDYVGLKEEDVIGKNDYDFYDEESAEISRKEDLEVMRSRKPMLRKETISVKKDGSMTSFLTSKIPLMDEEKKVKGLIGISLDISDLKQKEEELHDLINVTSVQNKKLVNFAHIVSHNLRSHTANFSMLLDFLVSETDVEEKNRIIKMLMEASDNLLETLENLNEVVAISTNINLDKKPVNLYEKIRAVEQNLTAYLKNNNALIINDVDEDLMIKAVPAYAESILMNFITNAIKYKNPMRKPVVRLSAERKDEYTVLSIKDNGLGIDLKEHGEKLFGMYKTFHKNPEARGIGLYITKNQVEAMNGKITVESAVGKGTTFKIFFNEQN</sequence>
<comment type="caution">
    <text evidence="9">The sequence shown here is derived from an EMBL/GenBank/DDBJ whole genome shotgun (WGS) entry which is preliminary data.</text>
</comment>
<accession>A0ABQ1QSW7</accession>
<dbReference type="NCBIfam" id="TIGR00229">
    <property type="entry name" value="sensory_box"/>
    <property type="match status" value="4"/>
</dbReference>
<dbReference type="Gene3D" id="3.30.450.20">
    <property type="entry name" value="PAS domain"/>
    <property type="match status" value="5"/>
</dbReference>
<evidence type="ECO:0000313" key="9">
    <source>
        <dbReference type="EMBL" id="GGD44290.1"/>
    </source>
</evidence>
<keyword evidence="3" id="KW-0597">Phosphoprotein</keyword>
<dbReference type="InterPro" id="IPR036890">
    <property type="entry name" value="HATPase_C_sf"/>
</dbReference>
<dbReference type="InterPro" id="IPR013656">
    <property type="entry name" value="PAS_4"/>
</dbReference>
<keyword evidence="4" id="KW-0808">Transferase</keyword>
<feature type="domain" description="Histidine kinase" evidence="6">
    <location>
        <begin position="671"/>
        <end position="884"/>
    </location>
</feature>
<dbReference type="InterPro" id="IPR001610">
    <property type="entry name" value="PAC"/>
</dbReference>
<dbReference type="SMART" id="SM00387">
    <property type="entry name" value="HATPase_c"/>
    <property type="match status" value="1"/>
</dbReference>
<protein>
    <recommendedName>
        <fullName evidence="2">histidine kinase</fullName>
        <ecNumber evidence="2">2.7.13.3</ecNumber>
    </recommendedName>
</protein>
<evidence type="ECO:0000256" key="4">
    <source>
        <dbReference type="ARBA" id="ARBA00022679"/>
    </source>
</evidence>
<dbReference type="InterPro" id="IPR003594">
    <property type="entry name" value="HATPase_dom"/>
</dbReference>
<feature type="domain" description="PAC" evidence="8">
    <location>
        <begin position="89"/>
        <end position="144"/>
    </location>
</feature>
<dbReference type="InterPro" id="IPR035965">
    <property type="entry name" value="PAS-like_dom_sf"/>
</dbReference>
<evidence type="ECO:0000256" key="5">
    <source>
        <dbReference type="ARBA" id="ARBA00022777"/>
    </source>
</evidence>
<feature type="domain" description="PAS" evidence="7">
    <location>
        <begin position="527"/>
        <end position="597"/>
    </location>
</feature>
<dbReference type="PROSITE" id="PS50112">
    <property type="entry name" value="PAS"/>
    <property type="match status" value="2"/>
</dbReference>
<dbReference type="CDD" id="cd00130">
    <property type="entry name" value="PAS"/>
    <property type="match status" value="4"/>
</dbReference>
<dbReference type="InterPro" id="IPR005467">
    <property type="entry name" value="His_kinase_dom"/>
</dbReference>
<dbReference type="SUPFAM" id="SSF55874">
    <property type="entry name" value="ATPase domain of HSP90 chaperone/DNA topoisomerase II/histidine kinase"/>
    <property type="match status" value="1"/>
</dbReference>
<evidence type="ECO:0000256" key="3">
    <source>
        <dbReference type="ARBA" id="ARBA00022553"/>
    </source>
</evidence>
<keyword evidence="5" id="KW-0418">Kinase</keyword>
<evidence type="ECO:0000313" key="10">
    <source>
        <dbReference type="Proteomes" id="UP000625780"/>
    </source>
</evidence>
<dbReference type="Pfam" id="PF08448">
    <property type="entry name" value="PAS_4"/>
    <property type="match status" value="2"/>
</dbReference>
<dbReference type="InterPro" id="IPR000700">
    <property type="entry name" value="PAS-assoc_C"/>
</dbReference>
<dbReference type="Gene3D" id="3.30.565.10">
    <property type="entry name" value="Histidine kinase-like ATPase, C-terminal domain"/>
    <property type="match status" value="1"/>
</dbReference>
<evidence type="ECO:0000256" key="1">
    <source>
        <dbReference type="ARBA" id="ARBA00000085"/>
    </source>
</evidence>
<gene>
    <name evidence="9" type="ORF">GCM10011361_09110</name>
</gene>
<feature type="domain" description="PAC" evidence="8">
    <location>
        <begin position="475"/>
        <end position="526"/>
    </location>
</feature>
<dbReference type="Pfam" id="PF02518">
    <property type="entry name" value="HATPase_c"/>
    <property type="match status" value="1"/>
</dbReference>
<dbReference type="EMBL" id="BMFH01000001">
    <property type="protein sequence ID" value="GGD44290.1"/>
    <property type="molecule type" value="Genomic_DNA"/>
</dbReference>
<dbReference type="InterPro" id="IPR000014">
    <property type="entry name" value="PAS"/>
</dbReference>
<evidence type="ECO:0000259" key="7">
    <source>
        <dbReference type="PROSITE" id="PS50112"/>
    </source>
</evidence>
<keyword evidence="10" id="KW-1185">Reference proteome</keyword>
<dbReference type="PANTHER" id="PTHR43304:SF1">
    <property type="entry name" value="PAC DOMAIN-CONTAINING PROTEIN"/>
    <property type="match status" value="1"/>
</dbReference>
<dbReference type="InterPro" id="IPR004358">
    <property type="entry name" value="Sig_transdc_His_kin-like_C"/>
</dbReference>
<dbReference type="PROSITE" id="PS50109">
    <property type="entry name" value="HIS_KIN"/>
    <property type="match status" value="1"/>
</dbReference>
<feature type="domain" description="PAC" evidence="8">
    <location>
        <begin position="348"/>
        <end position="400"/>
    </location>
</feature>
<dbReference type="RefSeq" id="WP_229732482.1">
    <property type="nucleotide sequence ID" value="NZ_BMFH01000001.1"/>
</dbReference>
<dbReference type="EC" id="2.7.13.3" evidence="2"/>
<dbReference type="PRINTS" id="PR00344">
    <property type="entry name" value="BCTRLSENSOR"/>
</dbReference>
<feature type="domain" description="PAC" evidence="8">
    <location>
        <begin position="220"/>
        <end position="271"/>
    </location>
</feature>
<dbReference type="SMART" id="SM00086">
    <property type="entry name" value="PAC"/>
    <property type="match status" value="5"/>
</dbReference>
<evidence type="ECO:0000256" key="2">
    <source>
        <dbReference type="ARBA" id="ARBA00012438"/>
    </source>
</evidence>
<proteinExistence type="predicted"/>
<evidence type="ECO:0000259" key="8">
    <source>
        <dbReference type="PROSITE" id="PS50113"/>
    </source>
</evidence>
<dbReference type="PANTHER" id="PTHR43304">
    <property type="entry name" value="PHYTOCHROME-LIKE PROTEIN CPH1"/>
    <property type="match status" value="1"/>
</dbReference>
<evidence type="ECO:0000259" key="6">
    <source>
        <dbReference type="PROSITE" id="PS50109"/>
    </source>
</evidence>
<feature type="domain" description="PAS" evidence="7">
    <location>
        <begin position="272"/>
        <end position="317"/>
    </location>
</feature>
<name>A0ABQ1QSW7_9FLAO</name>
<dbReference type="PROSITE" id="PS50113">
    <property type="entry name" value="PAC"/>
    <property type="match status" value="5"/>
</dbReference>
<dbReference type="SMART" id="SM00091">
    <property type="entry name" value="PAS"/>
    <property type="match status" value="4"/>
</dbReference>
<reference evidence="10" key="1">
    <citation type="journal article" date="2019" name="Int. J. Syst. Evol. Microbiol.">
        <title>The Global Catalogue of Microorganisms (GCM) 10K type strain sequencing project: providing services to taxonomists for standard genome sequencing and annotation.</title>
        <authorList>
            <consortium name="The Broad Institute Genomics Platform"/>
            <consortium name="The Broad Institute Genome Sequencing Center for Infectious Disease"/>
            <person name="Wu L."/>
            <person name="Ma J."/>
        </authorList>
    </citation>
    <scope>NUCLEOTIDE SEQUENCE [LARGE SCALE GENOMIC DNA]</scope>
    <source>
        <strain evidence="10">CGMCC 1.12606</strain>
    </source>
</reference>
<organism evidence="9 10">
    <name type="scientific">Muriicola marianensis</name>
    <dbReference type="NCBI Taxonomy" id="1324801"/>
    <lineage>
        <taxon>Bacteria</taxon>
        <taxon>Pseudomonadati</taxon>
        <taxon>Bacteroidota</taxon>
        <taxon>Flavobacteriia</taxon>
        <taxon>Flavobacteriales</taxon>
        <taxon>Flavobacteriaceae</taxon>
        <taxon>Muriicola</taxon>
    </lineage>
</organism>
<dbReference type="InterPro" id="IPR052162">
    <property type="entry name" value="Sensor_kinase/Photoreceptor"/>
</dbReference>